<dbReference type="SUPFAM" id="SSF51338">
    <property type="entry name" value="Composite domain of metallo-dependent hydrolases"/>
    <property type="match status" value="1"/>
</dbReference>
<feature type="chain" id="PRO_5021969311" evidence="1">
    <location>
        <begin position="25"/>
        <end position="514"/>
    </location>
</feature>
<dbReference type="RefSeq" id="WP_145272490.1">
    <property type="nucleotide sequence ID" value="NZ_CP036272.1"/>
</dbReference>
<dbReference type="Gene3D" id="3.20.20.140">
    <property type="entry name" value="Metal-dependent hydrolases"/>
    <property type="match status" value="1"/>
</dbReference>
<dbReference type="GO" id="GO:0047421">
    <property type="term" value="F:N-acyl-D-glutamate deacylase activity"/>
    <property type="evidence" value="ECO:0007669"/>
    <property type="project" value="UniProtKB-EC"/>
</dbReference>
<dbReference type="InterPro" id="IPR050378">
    <property type="entry name" value="Metallo-dep_Hydrolases_sf"/>
</dbReference>
<sequence precursor="true">MPIRLFIAILFLVAPCLPAQTLLAQETYDLVISSGRVIDPETNLDAVRNIGINGGTIVSVSEEPLTGRAVLDAKGAIVAPGFIDFHAHGQNIPADRMQAFDGVTTALELESGILPVGPWYDIQKQTRRVINYGVAAAWTYARVSALEGLKPEPNLKWFQDAYALTRWVNDVATEEQTKEILDLVEQGINDGSIGIGLNSGYAPGYGYKEVLAVHQLAAKRKVPTFTHIRNLSRVDPNSSIQAYGELISFATGAGSHVHICHLNSTSLTDISLAVRIIRDAQERGAKITVEGYPYGAGSGAVNAAMFQPANMKRMNAKAEDIEYLGKPLTEEKLRQIQKESPGEIIVWHYYRLPRDQHLLDLAVLYPGGIIASDAMPWIDKTTGRIIDADVWPLPKNAFAHPRTAATYVKFLIDYVRDRQAETLIEAVARCSFRPAQILGEYVSQMKKKGRIQVGMDADIIVFDMDKLEVRATYTDPNQHTRGMRHVIVNGTPLIKDGVLDTKAFPGQAVRRPVR</sequence>
<dbReference type="OrthoDB" id="9775607at2"/>
<feature type="domain" description="Amidohydrolase 3" evidence="2">
    <location>
        <begin position="275"/>
        <end position="492"/>
    </location>
</feature>
<accession>A0A517SVN1</accession>
<evidence type="ECO:0000313" key="3">
    <source>
        <dbReference type="EMBL" id="QDT60170.1"/>
    </source>
</evidence>
<dbReference type="EC" id="3.5.1.82" evidence="3"/>
<reference evidence="3 4" key="1">
    <citation type="submission" date="2019-02" db="EMBL/GenBank/DDBJ databases">
        <title>Deep-cultivation of Planctomycetes and their phenomic and genomic characterization uncovers novel biology.</title>
        <authorList>
            <person name="Wiegand S."/>
            <person name="Jogler M."/>
            <person name="Boedeker C."/>
            <person name="Pinto D."/>
            <person name="Vollmers J."/>
            <person name="Rivas-Marin E."/>
            <person name="Kohn T."/>
            <person name="Peeters S.H."/>
            <person name="Heuer A."/>
            <person name="Rast P."/>
            <person name="Oberbeckmann S."/>
            <person name="Bunk B."/>
            <person name="Jeske O."/>
            <person name="Meyerdierks A."/>
            <person name="Storesund J.E."/>
            <person name="Kallscheuer N."/>
            <person name="Luecker S."/>
            <person name="Lage O.M."/>
            <person name="Pohl T."/>
            <person name="Merkel B.J."/>
            <person name="Hornburger P."/>
            <person name="Mueller R.-W."/>
            <person name="Bruemmer F."/>
            <person name="Labrenz M."/>
            <person name="Spormann A.M."/>
            <person name="Op den Camp H."/>
            <person name="Overmann J."/>
            <person name="Amann R."/>
            <person name="Jetten M.S.M."/>
            <person name="Mascher T."/>
            <person name="Medema M.H."/>
            <person name="Devos D.P."/>
            <person name="Kaster A.-K."/>
            <person name="Ovreas L."/>
            <person name="Rohde M."/>
            <person name="Galperin M.Y."/>
            <person name="Jogler C."/>
        </authorList>
    </citation>
    <scope>NUCLEOTIDE SEQUENCE [LARGE SCALE GENOMIC DNA]</scope>
    <source>
        <strain evidence="3 4">SV_7m_r</strain>
    </source>
</reference>
<organism evidence="3 4">
    <name type="scientific">Stieleria bergensis</name>
    <dbReference type="NCBI Taxonomy" id="2528025"/>
    <lineage>
        <taxon>Bacteria</taxon>
        <taxon>Pseudomonadati</taxon>
        <taxon>Planctomycetota</taxon>
        <taxon>Planctomycetia</taxon>
        <taxon>Pirellulales</taxon>
        <taxon>Pirellulaceae</taxon>
        <taxon>Stieleria</taxon>
    </lineage>
</organism>
<gene>
    <name evidence="3" type="ORF">SV7mr_26870</name>
</gene>
<dbReference type="PANTHER" id="PTHR11647:SF1">
    <property type="entry name" value="COLLAPSIN RESPONSE MEDIATOR PROTEIN"/>
    <property type="match status" value="1"/>
</dbReference>
<proteinExistence type="predicted"/>
<dbReference type="SUPFAM" id="SSF51556">
    <property type="entry name" value="Metallo-dependent hydrolases"/>
    <property type="match status" value="1"/>
</dbReference>
<dbReference type="PANTHER" id="PTHR11647">
    <property type="entry name" value="HYDRANTOINASE/DIHYDROPYRIMIDINASE FAMILY MEMBER"/>
    <property type="match status" value="1"/>
</dbReference>
<dbReference type="InterPro" id="IPR011059">
    <property type="entry name" value="Metal-dep_hydrolase_composite"/>
</dbReference>
<dbReference type="Proteomes" id="UP000315003">
    <property type="component" value="Chromosome"/>
</dbReference>
<keyword evidence="1" id="KW-0732">Signal</keyword>
<protein>
    <submittedName>
        <fullName evidence="3">N-acyl-D-glutamate deacylase</fullName>
        <ecNumber evidence="3">3.5.1.82</ecNumber>
    </submittedName>
</protein>
<dbReference type="NCBIfam" id="NF006560">
    <property type="entry name" value="PRK09061.1"/>
    <property type="match status" value="1"/>
</dbReference>
<evidence type="ECO:0000256" key="1">
    <source>
        <dbReference type="SAM" id="SignalP"/>
    </source>
</evidence>
<evidence type="ECO:0000313" key="4">
    <source>
        <dbReference type="Proteomes" id="UP000315003"/>
    </source>
</evidence>
<keyword evidence="4" id="KW-1185">Reference proteome</keyword>
<dbReference type="InterPro" id="IPR032466">
    <property type="entry name" value="Metal_Hydrolase"/>
</dbReference>
<keyword evidence="3" id="KW-0378">Hydrolase</keyword>
<dbReference type="InterPro" id="IPR013108">
    <property type="entry name" value="Amidohydro_3"/>
</dbReference>
<feature type="signal peptide" evidence="1">
    <location>
        <begin position="1"/>
        <end position="24"/>
    </location>
</feature>
<name>A0A517SVN1_9BACT</name>
<evidence type="ECO:0000259" key="2">
    <source>
        <dbReference type="Pfam" id="PF07969"/>
    </source>
</evidence>
<dbReference type="Gene3D" id="2.30.40.10">
    <property type="entry name" value="Urease, subunit C, domain 1"/>
    <property type="match status" value="1"/>
</dbReference>
<dbReference type="Pfam" id="PF07969">
    <property type="entry name" value="Amidohydro_3"/>
    <property type="match status" value="2"/>
</dbReference>
<dbReference type="EMBL" id="CP036272">
    <property type="protein sequence ID" value="QDT60170.1"/>
    <property type="molecule type" value="Genomic_DNA"/>
</dbReference>
<feature type="domain" description="Amidohydrolase 3" evidence="2">
    <location>
        <begin position="70"/>
        <end position="149"/>
    </location>
</feature>
<dbReference type="AlphaFoldDB" id="A0A517SVN1"/>